<comment type="caution">
    <text evidence="2">The sequence shown here is derived from an EMBL/GenBank/DDBJ whole genome shotgun (WGS) entry which is preliminary data.</text>
</comment>
<feature type="region of interest" description="Disordered" evidence="1">
    <location>
        <begin position="139"/>
        <end position="159"/>
    </location>
</feature>
<gene>
    <name evidence="2" type="ORF">CEXT_22501</name>
</gene>
<dbReference type="AlphaFoldDB" id="A0AAV4P7C6"/>
<evidence type="ECO:0000256" key="1">
    <source>
        <dbReference type="SAM" id="MobiDB-lite"/>
    </source>
</evidence>
<dbReference type="Proteomes" id="UP001054945">
    <property type="component" value="Unassembled WGS sequence"/>
</dbReference>
<evidence type="ECO:0000313" key="2">
    <source>
        <dbReference type="EMBL" id="GIX91923.1"/>
    </source>
</evidence>
<reference evidence="2 3" key="1">
    <citation type="submission" date="2021-06" db="EMBL/GenBank/DDBJ databases">
        <title>Caerostris extrusa draft genome.</title>
        <authorList>
            <person name="Kono N."/>
            <person name="Arakawa K."/>
        </authorList>
    </citation>
    <scope>NUCLEOTIDE SEQUENCE [LARGE SCALE GENOMIC DNA]</scope>
</reference>
<organism evidence="2 3">
    <name type="scientific">Caerostris extrusa</name>
    <name type="common">Bark spider</name>
    <name type="synonym">Caerostris bankana</name>
    <dbReference type="NCBI Taxonomy" id="172846"/>
    <lineage>
        <taxon>Eukaryota</taxon>
        <taxon>Metazoa</taxon>
        <taxon>Ecdysozoa</taxon>
        <taxon>Arthropoda</taxon>
        <taxon>Chelicerata</taxon>
        <taxon>Arachnida</taxon>
        <taxon>Araneae</taxon>
        <taxon>Araneomorphae</taxon>
        <taxon>Entelegynae</taxon>
        <taxon>Araneoidea</taxon>
        <taxon>Araneidae</taxon>
        <taxon>Caerostris</taxon>
    </lineage>
</organism>
<name>A0AAV4P7C6_CAEEX</name>
<sequence length="159" mass="18860">MDKLMIISIERKGQSSERRKGRERLNFPEAKLGNFLGLLALLSSLSLLSAKNLFLLDEISLLSDYKWVVRQIISVSPEIKCSRKQKIQRNTSTSENRDRYWKNSVNFLKSKREKKSVERKLQRLFRTMDKLMIISIERKDQSSKRRKGRERLNFPKRSN</sequence>
<protein>
    <submittedName>
        <fullName evidence="2">Uncharacterized protein</fullName>
    </submittedName>
</protein>
<accession>A0AAV4P7C6</accession>
<dbReference type="EMBL" id="BPLR01004075">
    <property type="protein sequence ID" value="GIX91923.1"/>
    <property type="molecule type" value="Genomic_DNA"/>
</dbReference>
<proteinExistence type="predicted"/>
<keyword evidence="3" id="KW-1185">Reference proteome</keyword>
<evidence type="ECO:0000313" key="3">
    <source>
        <dbReference type="Proteomes" id="UP001054945"/>
    </source>
</evidence>